<evidence type="ECO:0000256" key="1">
    <source>
        <dbReference type="SAM" id="MobiDB-lite"/>
    </source>
</evidence>
<keyword evidence="3" id="KW-1185">Reference proteome</keyword>
<evidence type="ECO:0000313" key="3">
    <source>
        <dbReference type="Proteomes" id="UP001430377"/>
    </source>
</evidence>
<name>A0AAW4PWX8_9EURY</name>
<sequence>MTTADSNGTPTKSLATVVNPETDNLTIELEFYDETMEGVEGVSMPNPPEEE</sequence>
<comment type="caution">
    <text evidence="2">The sequence shown here is derived from an EMBL/GenBank/DDBJ whole genome shotgun (WGS) entry which is preliminary data.</text>
</comment>
<reference evidence="2 3" key="1">
    <citation type="submission" date="2021-06" db="EMBL/GenBank/DDBJ databases">
        <title>Halomicroarcula sp. a new haloarchaeum isolated from saline soil.</title>
        <authorList>
            <person name="Duran-Viseras A."/>
            <person name="Sanchez-Porro C."/>
            <person name="Ventosa A."/>
        </authorList>
    </citation>
    <scope>NUCLEOTIDE SEQUENCE [LARGE SCALE GENOMIC DNA]</scope>
    <source>
        <strain evidence="2 3">F13</strain>
    </source>
</reference>
<dbReference type="AlphaFoldDB" id="A0AAW4PWX8"/>
<dbReference type="RefSeq" id="WP_220620549.1">
    <property type="nucleotide sequence ID" value="NZ_RKLR01000018.1"/>
</dbReference>
<protein>
    <submittedName>
        <fullName evidence="2">Uncharacterized protein</fullName>
    </submittedName>
</protein>
<dbReference type="Proteomes" id="UP001430377">
    <property type="component" value="Unassembled WGS sequence"/>
</dbReference>
<accession>A0AAW4PWX8</accession>
<evidence type="ECO:0000313" key="2">
    <source>
        <dbReference type="EMBL" id="MBX0325686.1"/>
    </source>
</evidence>
<proteinExistence type="predicted"/>
<dbReference type="EMBL" id="RKLR01000018">
    <property type="protein sequence ID" value="MBX0325686.1"/>
    <property type="molecule type" value="Genomic_DNA"/>
</dbReference>
<feature type="region of interest" description="Disordered" evidence="1">
    <location>
        <begin position="1"/>
        <end position="21"/>
    </location>
</feature>
<gene>
    <name evidence="2" type="ORF">EGH21_21960</name>
</gene>
<organism evidence="2 3">
    <name type="scientific">Haloarcula rubra</name>
    <dbReference type="NCBI Taxonomy" id="2487747"/>
    <lineage>
        <taxon>Archaea</taxon>
        <taxon>Methanobacteriati</taxon>
        <taxon>Methanobacteriota</taxon>
        <taxon>Stenosarchaea group</taxon>
        <taxon>Halobacteria</taxon>
        <taxon>Halobacteriales</taxon>
        <taxon>Haloarculaceae</taxon>
        <taxon>Haloarcula</taxon>
    </lineage>
</organism>